<accession>A0A9D1UT61</accession>
<evidence type="ECO:0000313" key="2">
    <source>
        <dbReference type="EMBL" id="HIW99958.1"/>
    </source>
</evidence>
<organism evidence="2 3">
    <name type="scientific">Candidatus Nesterenkonia stercoripullorum</name>
    <dbReference type="NCBI Taxonomy" id="2838701"/>
    <lineage>
        <taxon>Bacteria</taxon>
        <taxon>Bacillati</taxon>
        <taxon>Actinomycetota</taxon>
        <taxon>Actinomycetes</taxon>
        <taxon>Micrococcales</taxon>
        <taxon>Micrococcaceae</taxon>
        <taxon>Nesterenkonia</taxon>
    </lineage>
</organism>
<dbReference type="InterPro" id="IPR036249">
    <property type="entry name" value="Thioredoxin-like_sf"/>
</dbReference>
<dbReference type="PANTHER" id="PTHR31902:SF22">
    <property type="entry name" value="SLL1203 PROTEIN"/>
    <property type="match status" value="1"/>
</dbReference>
<dbReference type="CDD" id="cd03062">
    <property type="entry name" value="TRX_Fd_Sucrase"/>
    <property type="match status" value="1"/>
</dbReference>
<protein>
    <submittedName>
        <fullName evidence="2">Sucrase ferredoxin</fullName>
    </submittedName>
</protein>
<evidence type="ECO:0000313" key="3">
    <source>
        <dbReference type="Proteomes" id="UP000824151"/>
    </source>
</evidence>
<evidence type="ECO:0000256" key="1">
    <source>
        <dbReference type="SAM" id="MobiDB-lite"/>
    </source>
</evidence>
<proteinExistence type="predicted"/>
<dbReference type="AlphaFoldDB" id="A0A9D1UT61"/>
<sequence>MTGTGHHRGPPAASEWAPCSDRSRQRGDPLGGTGGYGAGWFLVEIDSSWGEHAFTESSLDPVLGRAIVRRVERAGLRPVAIRRHGRRADQRRDQESWRWALADSRPGHESLRWGQVDDPAALLEIALDGSAGTASSEPAVLVCTHAKHDRCCAVRGRPVVTALADSHPAATWECSHLGGDRFAATMIVLPHGLYYGRVPAEHAPSIMEAFVSGRVVPDFFRGRSSLSNAVQAAQAFARDTLGDTRIPAWQPVGEQVDDDGSVWRIVLSAPHSLLQVNMHQTWSEPLLSTCAAVKPAPVREFSLDSVELLGSEVHEWDTL</sequence>
<feature type="region of interest" description="Disordered" evidence="1">
    <location>
        <begin position="1"/>
        <end position="30"/>
    </location>
</feature>
<comment type="caution">
    <text evidence="2">The sequence shown here is derived from an EMBL/GenBank/DDBJ whole genome shotgun (WGS) entry which is preliminary data.</text>
</comment>
<reference evidence="2" key="1">
    <citation type="journal article" date="2021" name="PeerJ">
        <title>Extensive microbial diversity within the chicken gut microbiome revealed by metagenomics and culture.</title>
        <authorList>
            <person name="Gilroy R."/>
            <person name="Ravi A."/>
            <person name="Getino M."/>
            <person name="Pursley I."/>
            <person name="Horton D.L."/>
            <person name="Alikhan N.F."/>
            <person name="Baker D."/>
            <person name="Gharbi K."/>
            <person name="Hall N."/>
            <person name="Watson M."/>
            <person name="Adriaenssens E.M."/>
            <person name="Foster-Nyarko E."/>
            <person name="Jarju S."/>
            <person name="Secka A."/>
            <person name="Antonio M."/>
            <person name="Oren A."/>
            <person name="Chaudhuri R.R."/>
            <person name="La Ragione R."/>
            <person name="Hildebrand F."/>
            <person name="Pallen M.J."/>
        </authorList>
    </citation>
    <scope>NUCLEOTIDE SEQUENCE</scope>
    <source>
        <strain evidence="2">ChiHejej3B27-3195</strain>
    </source>
</reference>
<dbReference type="PANTHER" id="PTHR31902">
    <property type="entry name" value="ACTIN PATCHES DISTAL PROTEIN 1"/>
    <property type="match status" value="1"/>
</dbReference>
<dbReference type="InterPro" id="IPR009737">
    <property type="entry name" value="Aim32/Apd1-like"/>
</dbReference>
<gene>
    <name evidence="2" type="ORF">H9871_07415</name>
</gene>
<reference evidence="2" key="2">
    <citation type="submission" date="2021-04" db="EMBL/GenBank/DDBJ databases">
        <authorList>
            <person name="Gilroy R."/>
        </authorList>
    </citation>
    <scope>NUCLEOTIDE SEQUENCE</scope>
    <source>
        <strain evidence="2">ChiHejej3B27-3195</strain>
    </source>
</reference>
<name>A0A9D1UT61_9MICC</name>
<dbReference type="Gene3D" id="3.40.30.10">
    <property type="entry name" value="Glutaredoxin"/>
    <property type="match status" value="1"/>
</dbReference>
<dbReference type="SUPFAM" id="SSF52833">
    <property type="entry name" value="Thioredoxin-like"/>
    <property type="match status" value="1"/>
</dbReference>
<dbReference type="Pfam" id="PF06999">
    <property type="entry name" value="Suc_Fer-like"/>
    <property type="match status" value="1"/>
</dbReference>
<dbReference type="EMBL" id="DXGD01000273">
    <property type="protein sequence ID" value="HIW99958.1"/>
    <property type="molecule type" value="Genomic_DNA"/>
</dbReference>
<dbReference type="Proteomes" id="UP000824151">
    <property type="component" value="Unassembled WGS sequence"/>
</dbReference>